<dbReference type="Proteomes" id="UP001085076">
    <property type="component" value="Miscellaneous, Linkage group lg09"/>
</dbReference>
<dbReference type="PANTHER" id="PTHR34967:SF1">
    <property type="entry name" value="OS02G0257200 PROTEIN"/>
    <property type="match status" value="1"/>
</dbReference>
<keyword evidence="4" id="KW-1185">Reference proteome</keyword>
<feature type="transmembrane region" description="Helical" evidence="2">
    <location>
        <begin position="50"/>
        <end position="69"/>
    </location>
</feature>
<dbReference type="EMBL" id="JAGGNH010000009">
    <property type="protein sequence ID" value="KAJ0963000.1"/>
    <property type="molecule type" value="Genomic_DNA"/>
</dbReference>
<organism evidence="3 4">
    <name type="scientific">Dioscorea zingiberensis</name>
    <dbReference type="NCBI Taxonomy" id="325984"/>
    <lineage>
        <taxon>Eukaryota</taxon>
        <taxon>Viridiplantae</taxon>
        <taxon>Streptophyta</taxon>
        <taxon>Embryophyta</taxon>
        <taxon>Tracheophyta</taxon>
        <taxon>Spermatophyta</taxon>
        <taxon>Magnoliopsida</taxon>
        <taxon>Liliopsida</taxon>
        <taxon>Dioscoreales</taxon>
        <taxon>Dioscoreaceae</taxon>
        <taxon>Dioscorea</taxon>
    </lineage>
</organism>
<dbReference type="PANTHER" id="PTHR34967">
    <property type="entry name" value="OS02G0257200 PROTEIN"/>
    <property type="match status" value="1"/>
</dbReference>
<feature type="region of interest" description="Disordered" evidence="1">
    <location>
        <begin position="250"/>
        <end position="296"/>
    </location>
</feature>
<dbReference type="OrthoDB" id="1689175at2759"/>
<protein>
    <submittedName>
        <fullName evidence="3">Uncharacterized protein</fullName>
    </submittedName>
</protein>
<comment type="caution">
    <text evidence="3">The sequence shown here is derived from an EMBL/GenBank/DDBJ whole genome shotgun (WGS) entry which is preliminary data.</text>
</comment>
<keyword evidence="2" id="KW-0472">Membrane</keyword>
<evidence type="ECO:0000313" key="3">
    <source>
        <dbReference type="EMBL" id="KAJ0963000.1"/>
    </source>
</evidence>
<feature type="transmembrane region" description="Helical" evidence="2">
    <location>
        <begin position="171"/>
        <end position="188"/>
    </location>
</feature>
<feature type="transmembrane region" description="Helical" evidence="2">
    <location>
        <begin position="101"/>
        <end position="120"/>
    </location>
</feature>
<accession>A0A9D5H4E5</accession>
<feature type="transmembrane region" description="Helical" evidence="2">
    <location>
        <begin position="208"/>
        <end position="228"/>
    </location>
</feature>
<gene>
    <name evidence="3" type="ORF">J5N97_028122</name>
</gene>
<reference evidence="3" key="1">
    <citation type="submission" date="2021-03" db="EMBL/GenBank/DDBJ databases">
        <authorList>
            <person name="Li Z."/>
            <person name="Yang C."/>
        </authorList>
    </citation>
    <scope>NUCLEOTIDE SEQUENCE</scope>
    <source>
        <strain evidence="3">Dzin_1.0</strain>
        <tissue evidence="3">Leaf</tissue>
    </source>
</reference>
<evidence type="ECO:0000256" key="1">
    <source>
        <dbReference type="SAM" id="MobiDB-lite"/>
    </source>
</evidence>
<reference evidence="3" key="2">
    <citation type="journal article" date="2022" name="Hortic Res">
        <title>The genome of Dioscorea zingiberensis sheds light on the biosynthesis, origin and evolution of the medicinally important diosgenin saponins.</title>
        <authorList>
            <person name="Li Y."/>
            <person name="Tan C."/>
            <person name="Li Z."/>
            <person name="Guo J."/>
            <person name="Li S."/>
            <person name="Chen X."/>
            <person name="Wang C."/>
            <person name="Dai X."/>
            <person name="Yang H."/>
            <person name="Song W."/>
            <person name="Hou L."/>
            <person name="Xu J."/>
            <person name="Tong Z."/>
            <person name="Xu A."/>
            <person name="Yuan X."/>
            <person name="Wang W."/>
            <person name="Yang Q."/>
            <person name="Chen L."/>
            <person name="Sun Z."/>
            <person name="Wang K."/>
            <person name="Pan B."/>
            <person name="Chen J."/>
            <person name="Bao Y."/>
            <person name="Liu F."/>
            <person name="Qi X."/>
            <person name="Gang D.R."/>
            <person name="Wen J."/>
            <person name="Li J."/>
        </authorList>
    </citation>
    <scope>NUCLEOTIDE SEQUENCE</scope>
    <source>
        <strain evidence="3">Dzin_1.0</strain>
    </source>
</reference>
<evidence type="ECO:0000313" key="4">
    <source>
        <dbReference type="Proteomes" id="UP001085076"/>
    </source>
</evidence>
<sequence>MVKLATARESRAYGPRRSRNRWEYINAGLYLFAAFILVIAFVVLHSLPEFKQGLVLLLIGIVFVALVNAHDLFAHIAGVDYCIALVGLDVQLGLVEFTAPLVHLVGSILMFLGILFLLIQSKRGYSSHKLKSSGLSMLITGPVFWLLGSVLDLCQIYERADGHVQILQKGVQIPLLMGSLLFLVGGVFDRHDVFMSKHQVFRVMGRNWIWFGIAGSLLFFLGGLMNVVKVFKIQQMDGMRLEKLRGGAQERLRQRREGQAPLISEDDRRRNPREETRPAPSQVAQEDVVFGTGSKT</sequence>
<keyword evidence="2" id="KW-1133">Transmembrane helix</keyword>
<name>A0A9D5H4E5_9LILI</name>
<feature type="transmembrane region" description="Helical" evidence="2">
    <location>
        <begin position="132"/>
        <end position="151"/>
    </location>
</feature>
<keyword evidence="2" id="KW-0812">Transmembrane</keyword>
<evidence type="ECO:0000256" key="2">
    <source>
        <dbReference type="SAM" id="Phobius"/>
    </source>
</evidence>
<proteinExistence type="predicted"/>
<feature type="compositionally biased region" description="Basic and acidic residues" evidence="1">
    <location>
        <begin position="265"/>
        <end position="277"/>
    </location>
</feature>
<dbReference type="AlphaFoldDB" id="A0A9D5H4E5"/>
<feature type="transmembrane region" description="Helical" evidence="2">
    <location>
        <begin position="24"/>
        <end position="44"/>
    </location>
</feature>